<organism evidence="2 3">
    <name type="scientific">Flavobacterium qiangtangense</name>
    <dbReference type="NCBI Taxonomy" id="1442595"/>
    <lineage>
        <taxon>Bacteria</taxon>
        <taxon>Pseudomonadati</taxon>
        <taxon>Bacteroidota</taxon>
        <taxon>Flavobacteriia</taxon>
        <taxon>Flavobacteriales</taxon>
        <taxon>Flavobacteriaceae</taxon>
        <taxon>Flavobacterium</taxon>
    </lineage>
</organism>
<accession>A0ABW1PRL4</accession>
<dbReference type="Proteomes" id="UP001596287">
    <property type="component" value="Unassembled WGS sequence"/>
</dbReference>
<dbReference type="InterPro" id="IPR011658">
    <property type="entry name" value="PA14_dom"/>
</dbReference>
<evidence type="ECO:0000313" key="3">
    <source>
        <dbReference type="Proteomes" id="UP001596287"/>
    </source>
</evidence>
<evidence type="ECO:0000259" key="1">
    <source>
        <dbReference type="PROSITE" id="PS51820"/>
    </source>
</evidence>
<sequence>MKKLVLLFGLLLPLFGFSQVDLVRWNGANNSLAPTTASNVSSQDIIGNGSVAIGFQAYDQNQMFFQSSPNWPTNESNGGVIDNSKYIQFVVGATSGNQINLQNFKFQARMQGVAAKFQVKYSKDQNFVNNVYTLLAETNLASGTGTNYTTFNLVFNNAINPVASSEKVYVRLYAYNTYDRLEFARVNGPNNQTPPTITGTVTAANLPCTPPANTQAFGDNEWNGYVYTYTADNTNFETATYIGTVKEDKIFERNVGAGAVDGRPGSRNIPCVSPLPSDKFMVRYKMKLTITEAAKYNFTVTGDDGFRLFVDDLTTPLVNGWTNNKSTNAGLKDLSVGTHNLILEYFEGPGNSELIFTYGKIAGNFQNYPFGVNEWKAYGFSTCNQTDYNLTLDSNTYAGYYTQSTLDSELVWNQNGSPSKTLVANVWNGAPVHNYNYTLSYRRQGFKCGTYQLKMDKWDDAAAVYIYDSNNVATKVWEYNGYSGGISSSNQGLKNVGLPMNLSSTSKIEVRMKNKGGDGSVKLVLIETPVTYTGASINDIQNTSIKIDSDITINGRIDVCSCTVASGKTLKVNPNSVLNVQEDITVQGTGKIIIEDKGSLVQVNNDATYTGNATSFVMKRNTAPVKRYDFTYWSSPVIGETLYDLSPNTLGDKYYSYNPVSGWMIHYNGNEVMAPGKGYIVRAPQEYDINNPAVYNATFTGKPNNGIIAQAIVANASNLIGNPYPSAISADAIYNANSDKIGGTFYFWTHNSLPSSANSGNATYNYSSDDYASYNVLGGVKTKSAITGGQSPTGNIGAGQSFFIAGKTSANLTFSNSMRAKNAGDNSQFFRTSNTTQSEDLPVTIEKSRLWLNISNEAGDFNETLVGYISNATNGMDEAFDGANLSSGNTTLYSIIDSNNLVIQGRALPFTNTDVVPLGMKISTAGQYTINMDQFDGLFLSQNIYLFDSLTNTTHDLKASDYVFNSEVGTFNSRFEIRYVNGTELGIDTPIVSNNDVVVYKSGNQIAVRATNFTIDTVQVYDITGKLLTSGKNVNNNTFSTTGLNVATQVVIVKVTLDDNQTVSKKVIMN</sequence>
<dbReference type="PROSITE" id="PS51820">
    <property type="entry name" value="PA14"/>
    <property type="match status" value="1"/>
</dbReference>
<dbReference type="EMBL" id="JBHSQB010000021">
    <property type="protein sequence ID" value="MFC6098301.1"/>
    <property type="molecule type" value="Genomic_DNA"/>
</dbReference>
<comment type="caution">
    <text evidence="2">The sequence shown here is derived from an EMBL/GenBank/DDBJ whole genome shotgun (WGS) entry which is preliminary data.</text>
</comment>
<reference evidence="3" key="1">
    <citation type="journal article" date="2019" name="Int. J. Syst. Evol. Microbiol.">
        <title>The Global Catalogue of Microorganisms (GCM) 10K type strain sequencing project: providing services to taxonomists for standard genome sequencing and annotation.</title>
        <authorList>
            <consortium name="The Broad Institute Genomics Platform"/>
            <consortium name="The Broad Institute Genome Sequencing Center for Infectious Disease"/>
            <person name="Wu L."/>
            <person name="Ma J."/>
        </authorList>
    </citation>
    <scope>NUCLEOTIDE SEQUENCE [LARGE SCALE GENOMIC DNA]</scope>
    <source>
        <strain evidence="3">CCUG 49679</strain>
    </source>
</reference>
<dbReference type="NCBIfam" id="NF033708">
    <property type="entry name" value="T9SS_Cterm_ChiA"/>
    <property type="match status" value="1"/>
</dbReference>
<dbReference type="InterPro" id="IPR037524">
    <property type="entry name" value="PA14/GLEYA"/>
</dbReference>
<protein>
    <submittedName>
        <fullName evidence="2">T9SS sorting signal type C domain-containing protein</fullName>
    </submittedName>
</protein>
<name>A0ABW1PRL4_9FLAO</name>
<dbReference type="RefSeq" id="WP_379793314.1">
    <property type="nucleotide sequence ID" value="NZ_JBHSQB010000021.1"/>
</dbReference>
<proteinExistence type="predicted"/>
<dbReference type="Pfam" id="PF07691">
    <property type="entry name" value="PA14"/>
    <property type="match status" value="1"/>
</dbReference>
<evidence type="ECO:0000313" key="2">
    <source>
        <dbReference type="EMBL" id="MFC6098301.1"/>
    </source>
</evidence>
<feature type="domain" description="PA14" evidence="1">
    <location>
        <begin position="217"/>
        <end position="372"/>
    </location>
</feature>
<keyword evidence="3" id="KW-1185">Reference proteome</keyword>
<dbReference type="SUPFAM" id="SSF56988">
    <property type="entry name" value="Anthrax protective antigen"/>
    <property type="match status" value="1"/>
</dbReference>
<gene>
    <name evidence="2" type="ORF">ACFPVY_16750</name>
</gene>